<gene>
    <name evidence="2" type="ORF">EUX54_01620</name>
</gene>
<proteinExistence type="predicted"/>
<reference evidence="2 3" key="1">
    <citation type="submission" date="2019-01" db="EMBL/GenBank/DDBJ databases">
        <title>Comparative genomic analysis identifies haemin-independent Haemophilus haemolyticus: a formal re-classification of Haemophilus intermedius.</title>
        <authorList>
            <person name="Harris T.M."/>
            <person name="Price E.P."/>
            <person name="Sarovich D.S."/>
            <person name="Norskov-Lauritsen N."/>
            <person name="Beissbarth J."/>
            <person name="Chang A.B."/>
            <person name="Smith-Vaughan H.C."/>
        </authorList>
    </citation>
    <scope>NUCLEOTIDE SEQUENCE [LARGE SCALE GENOMIC DNA]</scope>
    <source>
        <strain evidence="2 3">CCUG 30218</strain>
    </source>
</reference>
<dbReference type="InterPro" id="IPR007539">
    <property type="entry name" value="DUF551"/>
</dbReference>
<dbReference type="Proteomes" id="UP000318695">
    <property type="component" value="Unassembled WGS sequence"/>
</dbReference>
<dbReference type="AlphaFoldDB" id="A0A502JVR7"/>
<sequence length="73" mass="8653">MALRGKLFDWWCDMSKWIKCNEHMPPMVDETSIPVLVWGDGFDTPEIDIFELYEGWSCWGVTHWQPLPQPPEE</sequence>
<accession>A0A502JVR7</accession>
<name>A0A502JVR7_HAEHA</name>
<evidence type="ECO:0000313" key="2">
    <source>
        <dbReference type="EMBL" id="TPH01579.1"/>
    </source>
</evidence>
<organism evidence="2 3">
    <name type="scientific">Haemophilus haemolyticus</name>
    <dbReference type="NCBI Taxonomy" id="726"/>
    <lineage>
        <taxon>Bacteria</taxon>
        <taxon>Pseudomonadati</taxon>
        <taxon>Pseudomonadota</taxon>
        <taxon>Gammaproteobacteria</taxon>
        <taxon>Pasteurellales</taxon>
        <taxon>Pasteurellaceae</taxon>
        <taxon>Haemophilus</taxon>
    </lineage>
</organism>
<dbReference type="Pfam" id="PF04448">
    <property type="entry name" value="DUF551"/>
    <property type="match status" value="1"/>
</dbReference>
<evidence type="ECO:0000313" key="3">
    <source>
        <dbReference type="Proteomes" id="UP000318695"/>
    </source>
</evidence>
<feature type="domain" description="DUF551" evidence="1">
    <location>
        <begin position="16"/>
        <end position="72"/>
    </location>
</feature>
<evidence type="ECO:0000259" key="1">
    <source>
        <dbReference type="Pfam" id="PF04448"/>
    </source>
</evidence>
<comment type="caution">
    <text evidence="2">The sequence shown here is derived from an EMBL/GenBank/DDBJ whole genome shotgun (WGS) entry which is preliminary data.</text>
</comment>
<dbReference type="EMBL" id="SDPI01000003">
    <property type="protein sequence ID" value="TPH01579.1"/>
    <property type="molecule type" value="Genomic_DNA"/>
</dbReference>
<protein>
    <submittedName>
        <fullName evidence="2">DUF551 domain-containing protein</fullName>
    </submittedName>
</protein>